<dbReference type="Pfam" id="PF00392">
    <property type="entry name" value="GntR"/>
    <property type="match status" value="1"/>
</dbReference>
<comment type="caution">
    <text evidence="5">The sequence shown here is derived from an EMBL/GenBank/DDBJ whole genome shotgun (WGS) entry which is preliminary data.</text>
</comment>
<reference evidence="5 6" key="1">
    <citation type="submission" date="2017-01" db="EMBL/GenBank/DDBJ databases">
        <title>Draft genome sequence of Bacillus oleronius.</title>
        <authorList>
            <person name="Allam M."/>
        </authorList>
    </citation>
    <scope>NUCLEOTIDE SEQUENCE [LARGE SCALE GENOMIC DNA]</scope>
    <source>
        <strain evidence="5 6">DSM 9356</strain>
    </source>
</reference>
<dbReference type="PROSITE" id="PS50949">
    <property type="entry name" value="HTH_GNTR"/>
    <property type="match status" value="1"/>
</dbReference>
<evidence type="ECO:0000256" key="2">
    <source>
        <dbReference type="ARBA" id="ARBA00023125"/>
    </source>
</evidence>
<keyword evidence="2" id="KW-0238">DNA-binding</keyword>
<evidence type="ECO:0000313" key="6">
    <source>
        <dbReference type="Proteomes" id="UP000189761"/>
    </source>
</evidence>
<evidence type="ECO:0000259" key="4">
    <source>
        <dbReference type="PROSITE" id="PS50949"/>
    </source>
</evidence>
<keyword evidence="1" id="KW-0805">Transcription regulation</keyword>
<dbReference type="PANTHER" id="PTHR44846">
    <property type="entry name" value="MANNOSYL-D-GLYCERATE TRANSPORT/METABOLISM SYSTEM REPRESSOR MNGR-RELATED"/>
    <property type="match status" value="1"/>
</dbReference>
<dbReference type="EMBL" id="MTLA01000026">
    <property type="protein sequence ID" value="OOP69912.1"/>
    <property type="molecule type" value="Genomic_DNA"/>
</dbReference>
<dbReference type="InterPro" id="IPR028978">
    <property type="entry name" value="Chorismate_lyase_/UTRA_dom_sf"/>
</dbReference>
<keyword evidence="6" id="KW-1185">Reference proteome</keyword>
<dbReference type="SUPFAM" id="SSF46785">
    <property type="entry name" value="Winged helix' DNA-binding domain"/>
    <property type="match status" value="1"/>
</dbReference>
<dbReference type="Proteomes" id="UP000189761">
    <property type="component" value="Unassembled WGS sequence"/>
</dbReference>
<dbReference type="RefSeq" id="WP_071975169.1">
    <property type="nucleotide sequence ID" value="NZ_CP065424.1"/>
</dbReference>
<dbReference type="SMART" id="SM00866">
    <property type="entry name" value="UTRA"/>
    <property type="match status" value="1"/>
</dbReference>
<dbReference type="GO" id="GO:0003700">
    <property type="term" value="F:DNA-binding transcription factor activity"/>
    <property type="evidence" value="ECO:0007669"/>
    <property type="project" value="InterPro"/>
</dbReference>
<proteinExistence type="predicted"/>
<dbReference type="InterPro" id="IPR036390">
    <property type="entry name" value="WH_DNA-bd_sf"/>
</dbReference>
<sequence>MLSSESKVPLYYQLVDLLGKQIKESMKPHDQMLSEREISTKYNVSRTTVRLAMAELEKMGYIYKKHGKGTFVATLGENKQNLMESYSFTDHMRKIGRVPKTDVLSYDVIEANEYLAKHIGLTIGEDVFKIIRLRLADEIPMMVETSYIPFKKFSSLTEELVKIKPLYEIFKEDFGEVVKAADEEFSASIVPLKEAQILQVPTDSACLRLVRTTYNTANQVIEFTLSIARSDQFIYKIRHIR</sequence>
<dbReference type="SMART" id="SM00345">
    <property type="entry name" value="HTH_GNTR"/>
    <property type="match status" value="1"/>
</dbReference>
<keyword evidence="3" id="KW-0804">Transcription</keyword>
<accession>A0A8E2IBM9</accession>
<dbReference type="CDD" id="cd07377">
    <property type="entry name" value="WHTH_GntR"/>
    <property type="match status" value="1"/>
</dbReference>
<dbReference type="AlphaFoldDB" id="A0A8E2IBM9"/>
<dbReference type="InterPro" id="IPR000524">
    <property type="entry name" value="Tscrpt_reg_HTH_GntR"/>
</dbReference>
<dbReference type="GO" id="GO:0003677">
    <property type="term" value="F:DNA binding"/>
    <property type="evidence" value="ECO:0007669"/>
    <property type="project" value="UniProtKB-KW"/>
</dbReference>
<dbReference type="Pfam" id="PF07702">
    <property type="entry name" value="UTRA"/>
    <property type="match status" value="1"/>
</dbReference>
<dbReference type="GO" id="GO:0045892">
    <property type="term" value="P:negative regulation of DNA-templated transcription"/>
    <property type="evidence" value="ECO:0007669"/>
    <property type="project" value="TreeGrafter"/>
</dbReference>
<evidence type="ECO:0000256" key="1">
    <source>
        <dbReference type="ARBA" id="ARBA00023015"/>
    </source>
</evidence>
<dbReference type="InterPro" id="IPR011663">
    <property type="entry name" value="UTRA"/>
</dbReference>
<dbReference type="PRINTS" id="PR00035">
    <property type="entry name" value="HTHGNTR"/>
</dbReference>
<dbReference type="Gene3D" id="3.40.1410.10">
    <property type="entry name" value="Chorismate lyase-like"/>
    <property type="match status" value="1"/>
</dbReference>
<name>A0A8E2IBM9_9BACI</name>
<feature type="domain" description="HTH gntR-type" evidence="4">
    <location>
        <begin position="8"/>
        <end position="75"/>
    </location>
</feature>
<gene>
    <name evidence="5" type="ORF">BWZ43_02415</name>
</gene>
<dbReference type="InterPro" id="IPR036388">
    <property type="entry name" value="WH-like_DNA-bd_sf"/>
</dbReference>
<dbReference type="Gene3D" id="1.10.10.10">
    <property type="entry name" value="Winged helix-like DNA-binding domain superfamily/Winged helix DNA-binding domain"/>
    <property type="match status" value="1"/>
</dbReference>
<dbReference type="InterPro" id="IPR050679">
    <property type="entry name" value="Bact_HTH_transcr_reg"/>
</dbReference>
<protein>
    <submittedName>
        <fullName evidence="5">GntR family transcriptional regulator</fullName>
    </submittedName>
</protein>
<dbReference type="PANTHER" id="PTHR44846:SF1">
    <property type="entry name" value="MANNOSYL-D-GLYCERATE TRANSPORT_METABOLISM SYSTEM REPRESSOR MNGR-RELATED"/>
    <property type="match status" value="1"/>
</dbReference>
<organism evidence="5 6">
    <name type="scientific">Heyndrickxia oleronia</name>
    <dbReference type="NCBI Taxonomy" id="38875"/>
    <lineage>
        <taxon>Bacteria</taxon>
        <taxon>Bacillati</taxon>
        <taxon>Bacillota</taxon>
        <taxon>Bacilli</taxon>
        <taxon>Bacillales</taxon>
        <taxon>Bacillaceae</taxon>
        <taxon>Heyndrickxia</taxon>
    </lineage>
</organism>
<dbReference type="SUPFAM" id="SSF64288">
    <property type="entry name" value="Chorismate lyase-like"/>
    <property type="match status" value="1"/>
</dbReference>
<evidence type="ECO:0000256" key="3">
    <source>
        <dbReference type="ARBA" id="ARBA00023163"/>
    </source>
</evidence>
<evidence type="ECO:0000313" key="5">
    <source>
        <dbReference type="EMBL" id="OOP69912.1"/>
    </source>
</evidence>